<dbReference type="KEGG" id="gai:IMCC3135_14175"/>
<dbReference type="EMBL" id="CP018632">
    <property type="protein sequence ID" value="ASJ72920.1"/>
    <property type="molecule type" value="Genomic_DNA"/>
</dbReference>
<accession>A0A2Z2NVV3</accession>
<name>A0A2Z2NVV3_9GAMM</name>
<dbReference type="SUPFAM" id="SSF56935">
    <property type="entry name" value="Porins"/>
    <property type="match status" value="1"/>
</dbReference>
<dbReference type="OrthoDB" id="6679728at2"/>
<keyword evidence="2" id="KW-1185">Reference proteome</keyword>
<evidence type="ECO:0000313" key="2">
    <source>
        <dbReference type="Proteomes" id="UP000250079"/>
    </source>
</evidence>
<dbReference type="AlphaFoldDB" id="A0A2Z2NVV3"/>
<proteinExistence type="predicted"/>
<evidence type="ECO:0008006" key="3">
    <source>
        <dbReference type="Google" id="ProtNLM"/>
    </source>
</evidence>
<dbReference type="Proteomes" id="UP000250079">
    <property type="component" value="Chromosome"/>
</dbReference>
<evidence type="ECO:0000313" key="1">
    <source>
        <dbReference type="EMBL" id="ASJ72920.1"/>
    </source>
</evidence>
<organism evidence="1 2">
    <name type="scientific">Granulosicoccus antarcticus IMCC3135</name>
    <dbReference type="NCBI Taxonomy" id="1192854"/>
    <lineage>
        <taxon>Bacteria</taxon>
        <taxon>Pseudomonadati</taxon>
        <taxon>Pseudomonadota</taxon>
        <taxon>Gammaproteobacteria</taxon>
        <taxon>Chromatiales</taxon>
        <taxon>Granulosicoccaceae</taxon>
        <taxon>Granulosicoccus</taxon>
    </lineage>
</organism>
<reference evidence="1 2" key="1">
    <citation type="submission" date="2016-12" db="EMBL/GenBank/DDBJ databases">
        <authorList>
            <person name="Song W.-J."/>
            <person name="Kurnit D.M."/>
        </authorList>
    </citation>
    <scope>NUCLEOTIDE SEQUENCE [LARGE SCALE GENOMIC DNA]</scope>
    <source>
        <strain evidence="1 2">IMCC3135</strain>
    </source>
</reference>
<sequence>MLNREALACAVGMFIVSGNTVAGGIDLSGMSVVRLFDPGTFIEATYTDISLDMTGEDVGGFETGDVKDDFSDLSLVFKHDINEKYSLAVLKDTPFYAQTTHKTGVFAGLANKVETEGITGLLRYKFDKNVAVHGGVSAHKMDALTVVPAAYIPPDGYRLESEGEASYGYVIGVTYEVPDFHALVGLTYFSEVDNTLKANENGVDTGDLELTTPESVNLDFRVPVSPGNIIFGGIRWTGWDGYKVTAPSGFEVASVTEDTVTYQLGAAHVFSPEFIVFARGSYEAGPKADQDPDNFYGAIKQVGVGFAFTKSKTTVTGLINRVTTDAKTGAIGEFDDGTALALSLSLKQNF</sequence>
<dbReference type="RefSeq" id="WP_157735981.1">
    <property type="nucleotide sequence ID" value="NZ_CP018632.1"/>
</dbReference>
<protein>
    <recommendedName>
        <fullName evidence="3">Outer membrane protein transport protein (OMPP1/FadL/TodX)</fullName>
    </recommendedName>
</protein>
<dbReference type="Gene3D" id="2.40.160.60">
    <property type="entry name" value="Outer membrane protein transport protein (OMPP1/FadL/TodX)"/>
    <property type="match status" value="1"/>
</dbReference>
<gene>
    <name evidence="1" type="ORF">IMCC3135_14175</name>
</gene>